<feature type="transmembrane region" description="Helical" evidence="1">
    <location>
        <begin position="50"/>
        <end position="68"/>
    </location>
</feature>
<proteinExistence type="predicted"/>
<feature type="transmembrane region" description="Helical" evidence="1">
    <location>
        <begin position="88"/>
        <end position="111"/>
    </location>
</feature>
<keyword evidence="3" id="KW-1185">Reference proteome</keyword>
<feature type="transmembrane region" description="Helical" evidence="1">
    <location>
        <begin position="212"/>
        <end position="232"/>
    </location>
</feature>
<dbReference type="EMBL" id="PIPP01000004">
    <property type="protein sequence ID" value="RUO36093.1"/>
    <property type="molecule type" value="Genomic_DNA"/>
</dbReference>
<feature type="transmembrane region" description="Helical" evidence="1">
    <location>
        <begin position="183"/>
        <end position="206"/>
    </location>
</feature>
<evidence type="ECO:0000313" key="2">
    <source>
        <dbReference type="EMBL" id="RUO36093.1"/>
    </source>
</evidence>
<sequence length="248" mass="26718">MLTIYQTIIAIHVLAGAFALCLFWIPVLARKGSVNHKRFGRIYGTSMHTVAFSGITMSVLVLIFGVTVKPELAAVPHLTAARLEQAYVFAWFLIHLGILIHCAIIHGNQVLEHKKDRSGLKKPVTLAISGALALNGALLGIYGLLNSMILLIAFGALGIVIGVSNLVYIFRKKVSPTAWLREHLGAYLGSGIGAYTAFIVFGGSSIFQATGWLQTALWIAPGVIGSIFVAKLSRKYDPPRKAAAIKVK</sequence>
<evidence type="ECO:0000256" key="1">
    <source>
        <dbReference type="SAM" id="Phobius"/>
    </source>
</evidence>
<evidence type="ECO:0008006" key="4">
    <source>
        <dbReference type="Google" id="ProtNLM"/>
    </source>
</evidence>
<keyword evidence="1" id="KW-0812">Transmembrane</keyword>
<name>A0A432WQM5_9GAMM</name>
<organism evidence="2 3">
    <name type="scientific">Aliidiomarina shirensis</name>
    <dbReference type="NCBI Taxonomy" id="1048642"/>
    <lineage>
        <taxon>Bacteria</taxon>
        <taxon>Pseudomonadati</taxon>
        <taxon>Pseudomonadota</taxon>
        <taxon>Gammaproteobacteria</taxon>
        <taxon>Alteromonadales</taxon>
        <taxon>Idiomarinaceae</taxon>
        <taxon>Aliidiomarina</taxon>
    </lineage>
</organism>
<dbReference type="AlphaFoldDB" id="A0A432WQM5"/>
<evidence type="ECO:0000313" key="3">
    <source>
        <dbReference type="Proteomes" id="UP000286934"/>
    </source>
</evidence>
<feature type="transmembrane region" description="Helical" evidence="1">
    <location>
        <begin position="123"/>
        <end position="142"/>
    </location>
</feature>
<keyword evidence="1" id="KW-1133">Transmembrane helix</keyword>
<protein>
    <recommendedName>
        <fullName evidence="4">DUF2306 domain-containing protein</fullName>
    </recommendedName>
</protein>
<comment type="caution">
    <text evidence="2">The sequence shown here is derived from an EMBL/GenBank/DDBJ whole genome shotgun (WGS) entry which is preliminary data.</text>
</comment>
<feature type="transmembrane region" description="Helical" evidence="1">
    <location>
        <begin position="6"/>
        <end position="29"/>
    </location>
</feature>
<gene>
    <name evidence="2" type="ORF">CWE13_09455</name>
</gene>
<dbReference type="Proteomes" id="UP000286934">
    <property type="component" value="Unassembled WGS sequence"/>
</dbReference>
<reference evidence="3" key="1">
    <citation type="journal article" date="2018" name="Front. Microbiol.">
        <title>Genome-Based Analysis Reveals the Taxonomy and Diversity of the Family Idiomarinaceae.</title>
        <authorList>
            <person name="Liu Y."/>
            <person name="Lai Q."/>
            <person name="Shao Z."/>
        </authorList>
    </citation>
    <scope>NUCLEOTIDE SEQUENCE [LARGE SCALE GENOMIC DNA]</scope>
    <source>
        <strain evidence="3">AIS</strain>
    </source>
</reference>
<dbReference type="RefSeq" id="WP_126808074.1">
    <property type="nucleotide sequence ID" value="NZ_PIPP01000004.1"/>
</dbReference>
<accession>A0A432WQM5</accession>
<feature type="transmembrane region" description="Helical" evidence="1">
    <location>
        <begin position="148"/>
        <end position="171"/>
    </location>
</feature>
<keyword evidence="1" id="KW-0472">Membrane</keyword>
<dbReference type="OrthoDB" id="5984490at2"/>